<sequence>ESIYEVIGTERDYVHDMRLIDTIFVEPLLRRDDIIPANTVGAKIWEIFYNYSEALQINDRLCAALCSLQEKHHTMPGIGGPFMEWTKNLEPLVAYSVHVPEAQAEIECEMARNPEFAKFVADAESHPDSRKLPLQSFVGRPAARLARYTLLLDAVLKHTPADNPDRALLPVVISKVKDVLARIDRLTGERANYVRIKKLRAQLKSGSGFDVRALCLDDPKRKLVHGGLLYQSDGQRVMTFLLDHVLLFAAEHKVAHAKGVSEYTVLREPVPIHLLDVISSADSAGGHSGHQSGGTATVGRRMLTRAGLLRPNTVASSLGGTSGSSGSPLPSCATPITFHKLGPNGWSQLLLAGNAQEREQWVEVVRKRIAADDMGLALDIALKPLSETDFIAPNAPLCSASFRSPTTGCMMVMFGAMDGL</sequence>
<dbReference type="Proteomes" id="UP001145114">
    <property type="component" value="Unassembled WGS sequence"/>
</dbReference>
<evidence type="ECO:0000313" key="1">
    <source>
        <dbReference type="EMBL" id="KAJ1673096.1"/>
    </source>
</evidence>
<reference evidence="1" key="1">
    <citation type="submission" date="2022-06" db="EMBL/GenBank/DDBJ databases">
        <title>Phylogenomic reconstructions and comparative analyses of Kickxellomycotina fungi.</title>
        <authorList>
            <person name="Reynolds N.K."/>
            <person name="Stajich J.E."/>
            <person name="Barry K."/>
            <person name="Grigoriev I.V."/>
            <person name="Crous P."/>
            <person name="Smith M.E."/>
        </authorList>
    </citation>
    <scope>NUCLEOTIDE SEQUENCE</scope>
    <source>
        <strain evidence="1">RSA 2271</strain>
    </source>
</reference>
<organism evidence="1 2">
    <name type="scientific">Spiromyces aspiralis</name>
    <dbReference type="NCBI Taxonomy" id="68401"/>
    <lineage>
        <taxon>Eukaryota</taxon>
        <taxon>Fungi</taxon>
        <taxon>Fungi incertae sedis</taxon>
        <taxon>Zoopagomycota</taxon>
        <taxon>Kickxellomycotina</taxon>
        <taxon>Kickxellomycetes</taxon>
        <taxon>Kickxellales</taxon>
        <taxon>Kickxellaceae</taxon>
        <taxon>Spiromyces</taxon>
    </lineage>
</organism>
<name>A0ACC1HBU2_9FUNG</name>
<comment type="caution">
    <text evidence="1">The sequence shown here is derived from an EMBL/GenBank/DDBJ whole genome shotgun (WGS) entry which is preliminary data.</text>
</comment>
<feature type="non-terminal residue" evidence="1">
    <location>
        <position position="420"/>
    </location>
</feature>
<protein>
    <submittedName>
        <fullName evidence="1">RHO1 GDP-GTP exchange protein 2</fullName>
    </submittedName>
</protein>
<accession>A0ACC1HBU2</accession>
<evidence type="ECO:0000313" key="2">
    <source>
        <dbReference type="Proteomes" id="UP001145114"/>
    </source>
</evidence>
<dbReference type="EMBL" id="JAMZIH010007401">
    <property type="protein sequence ID" value="KAJ1673096.1"/>
    <property type="molecule type" value="Genomic_DNA"/>
</dbReference>
<gene>
    <name evidence="1" type="primary">ROM2_3</name>
    <name evidence="1" type="ORF">EV182_005902</name>
</gene>
<feature type="non-terminal residue" evidence="1">
    <location>
        <position position="1"/>
    </location>
</feature>
<proteinExistence type="predicted"/>
<keyword evidence="2" id="KW-1185">Reference proteome</keyword>